<evidence type="ECO:0008006" key="5">
    <source>
        <dbReference type="Google" id="ProtNLM"/>
    </source>
</evidence>
<dbReference type="AlphaFoldDB" id="A0A1G8RS39"/>
<dbReference type="RefSeq" id="WP_031577376.1">
    <property type="nucleotide sequence ID" value="NZ_FNDZ01000009.1"/>
</dbReference>
<organism evidence="3 4">
    <name type="scientific">Proteiniclasticum ruminis</name>
    <dbReference type="NCBI Taxonomy" id="398199"/>
    <lineage>
        <taxon>Bacteria</taxon>
        <taxon>Bacillati</taxon>
        <taxon>Bacillota</taxon>
        <taxon>Clostridia</taxon>
        <taxon>Eubacteriales</taxon>
        <taxon>Clostridiaceae</taxon>
        <taxon>Proteiniclasticum</taxon>
    </lineage>
</organism>
<name>A0A1G8RS39_9CLOT</name>
<evidence type="ECO:0000259" key="1">
    <source>
        <dbReference type="Pfam" id="PF03235"/>
    </source>
</evidence>
<dbReference type="Proteomes" id="UP000183255">
    <property type="component" value="Unassembled WGS sequence"/>
</dbReference>
<evidence type="ECO:0000259" key="2">
    <source>
        <dbReference type="Pfam" id="PF07510"/>
    </source>
</evidence>
<dbReference type="PANTHER" id="PTHR35149:SF1">
    <property type="entry name" value="DUF5655 DOMAIN-CONTAINING PROTEIN"/>
    <property type="match status" value="1"/>
</dbReference>
<dbReference type="Pfam" id="PF03235">
    <property type="entry name" value="GmrSD_N"/>
    <property type="match status" value="1"/>
</dbReference>
<dbReference type="PANTHER" id="PTHR35149">
    <property type="entry name" value="SLL5132 PROTEIN"/>
    <property type="match status" value="1"/>
</dbReference>
<protein>
    <recommendedName>
        <fullName evidence="5">DUF262 domain-containing protein</fullName>
    </recommendedName>
</protein>
<sequence>MDQLVSLSKIFSEKIYRIPDYQRGYAWTKKEVEEFWSDLYRLDEKKNHYVGVLTLEPVDTSIFNNWIDDTWIIESKRYIPYYVVDGQQRLTTSIILITAILEVMKANKIEKLNFTKHEDIIKKYIYESKDDTDSLTYLFGYERENPSYVYLLANIFKYQKTISGKIIETTYTKNLIGAKEVFIEKLSKLNISELEAIYTKITQNFLFNVYTISKDIDVHVTFETMNNRGKPLSHLELLKNRLIYLSTLFDCGEAQKKILRREINSCWKEIYHLLGRITSEQIQDDEFLINHFMLYFSETIKNLEEEERFLFRYFLGKTQTNYLLNTHFVPKNIIDNVLKTTDFHEYIRSLNECIKLWDELKNPQSADKPEEIKEYLQKIRFLTRQSSNYHYVSFEEVPNRSYINVFILACFQACNSDNDLLLKFLKSLEKYLFVILFYDREAIKEESDIHLIDYFDSVLKLNKKELTVNEIIERMSKLHNTITSSPNIKNKTIRNYNLRGLYKNPWIKYFLCEYEYKLMKSSKSNLVKLDREILFSNGYNSIEHIYPLNSHYKYWTDRFAQFTSKQRNSLKHSLGNLVAISENKNSRLGNKPFPEKVSNTQNTTGYKFGTYAEIELTDFEEWGPDEILKRGLTLIAFLNERWDVKIAKKDDKKIFLGLNFL</sequence>
<dbReference type="InterPro" id="IPR004919">
    <property type="entry name" value="GmrSD_N"/>
</dbReference>
<feature type="domain" description="GmrSD restriction endonucleases N-terminal" evidence="1">
    <location>
        <begin position="7"/>
        <end position="242"/>
    </location>
</feature>
<dbReference type="Pfam" id="PF07510">
    <property type="entry name" value="GmrSD_C"/>
    <property type="match status" value="1"/>
</dbReference>
<evidence type="ECO:0000313" key="3">
    <source>
        <dbReference type="EMBL" id="SDJ19884.1"/>
    </source>
</evidence>
<feature type="domain" description="GmrSD restriction endonucleases C-terminal" evidence="2">
    <location>
        <begin position="507"/>
        <end position="635"/>
    </location>
</feature>
<reference evidence="3 4" key="1">
    <citation type="submission" date="2016-10" db="EMBL/GenBank/DDBJ databases">
        <authorList>
            <person name="de Groot N.N."/>
        </authorList>
    </citation>
    <scope>NUCLEOTIDE SEQUENCE [LARGE SCALE GENOMIC DNA]</scope>
    <source>
        <strain evidence="3 4">CGMCC 1.5058</strain>
    </source>
</reference>
<accession>A0A1G8RS39</accession>
<gene>
    <name evidence="3" type="ORF">SAMN05421804_10968</name>
</gene>
<dbReference type="InterPro" id="IPR011089">
    <property type="entry name" value="GmrSD_C"/>
</dbReference>
<proteinExistence type="predicted"/>
<dbReference type="EMBL" id="FNDZ01000009">
    <property type="protein sequence ID" value="SDJ19884.1"/>
    <property type="molecule type" value="Genomic_DNA"/>
</dbReference>
<evidence type="ECO:0000313" key="4">
    <source>
        <dbReference type="Proteomes" id="UP000183255"/>
    </source>
</evidence>